<evidence type="ECO:0000313" key="1">
    <source>
        <dbReference type="EMBL" id="KAH3728968.1"/>
    </source>
</evidence>
<organism evidence="1 2">
    <name type="scientific">Dreissena polymorpha</name>
    <name type="common">Zebra mussel</name>
    <name type="synonym">Mytilus polymorpha</name>
    <dbReference type="NCBI Taxonomy" id="45954"/>
    <lineage>
        <taxon>Eukaryota</taxon>
        <taxon>Metazoa</taxon>
        <taxon>Spiralia</taxon>
        <taxon>Lophotrochozoa</taxon>
        <taxon>Mollusca</taxon>
        <taxon>Bivalvia</taxon>
        <taxon>Autobranchia</taxon>
        <taxon>Heteroconchia</taxon>
        <taxon>Euheterodonta</taxon>
        <taxon>Imparidentia</taxon>
        <taxon>Neoheterodontei</taxon>
        <taxon>Myida</taxon>
        <taxon>Dreissenoidea</taxon>
        <taxon>Dreissenidae</taxon>
        <taxon>Dreissena</taxon>
    </lineage>
</organism>
<reference evidence="1" key="2">
    <citation type="submission" date="2020-11" db="EMBL/GenBank/DDBJ databases">
        <authorList>
            <person name="McCartney M.A."/>
            <person name="Auch B."/>
            <person name="Kono T."/>
            <person name="Mallez S."/>
            <person name="Becker A."/>
            <person name="Gohl D.M."/>
            <person name="Silverstein K.A.T."/>
            <person name="Koren S."/>
            <person name="Bechman K.B."/>
            <person name="Herman A."/>
            <person name="Abrahante J.E."/>
            <person name="Garbe J."/>
        </authorList>
    </citation>
    <scope>NUCLEOTIDE SEQUENCE</scope>
    <source>
        <strain evidence="1">Duluth1</strain>
        <tissue evidence="1">Whole animal</tissue>
    </source>
</reference>
<name>A0A9D4HTJ9_DREPO</name>
<dbReference type="Proteomes" id="UP000828390">
    <property type="component" value="Unassembled WGS sequence"/>
</dbReference>
<protein>
    <submittedName>
        <fullName evidence="1">Uncharacterized protein</fullName>
    </submittedName>
</protein>
<evidence type="ECO:0000313" key="2">
    <source>
        <dbReference type="Proteomes" id="UP000828390"/>
    </source>
</evidence>
<reference evidence="1" key="1">
    <citation type="journal article" date="2019" name="bioRxiv">
        <title>The Genome of the Zebra Mussel, Dreissena polymorpha: A Resource for Invasive Species Research.</title>
        <authorList>
            <person name="McCartney M.A."/>
            <person name="Auch B."/>
            <person name="Kono T."/>
            <person name="Mallez S."/>
            <person name="Zhang Y."/>
            <person name="Obille A."/>
            <person name="Becker A."/>
            <person name="Abrahante J.E."/>
            <person name="Garbe J."/>
            <person name="Badalamenti J.P."/>
            <person name="Herman A."/>
            <person name="Mangelson H."/>
            <person name="Liachko I."/>
            <person name="Sullivan S."/>
            <person name="Sone E.D."/>
            <person name="Koren S."/>
            <person name="Silverstein K.A.T."/>
            <person name="Beckman K.B."/>
            <person name="Gohl D.M."/>
        </authorList>
    </citation>
    <scope>NUCLEOTIDE SEQUENCE</scope>
    <source>
        <strain evidence="1">Duluth1</strain>
        <tissue evidence="1">Whole animal</tissue>
    </source>
</reference>
<sequence>MFVLKVICTKFPKMETVVDRLLDIYFLLSAGNHQGALDDAMAMQEESVGKFLTRDGRLISTRYVFVKKRSCRLKSRAVRGWRFFGVS</sequence>
<accession>A0A9D4HTJ9</accession>
<dbReference type="EMBL" id="JAIWYP010000012">
    <property type="protein sequence ID" value="KAH3728968.1"/>
    <property type="molecule type" value="Genomic_DNA"/>
</dbReference>
<gene>
    <name evidence="1" type="ORF">DPMN_054931</name>
</gene>
<proteinExistence type="predicted"/>
<keyword evidence="2" id="KW-1185">Reference proteome</keyword>
<dbReference type="AlphaFoldDB" id="A0A9D4HTJ9"/>
<comment type="caution">
    <text evidence="1">The sequence shown here is derived from an EMBL/GenBank/DDBJ whole genome shotgun (WGS) entry which is preliminary data.</text>
</comment>